<feature type="transmembrane region" description="Helical" evidence="1">
    <location>
        <begin position="91"/>
        <end position="108"/>
    </location>
</feature>
<dbReference type="AlphaFoldDB" id="V6IZ47"/>
<name>V6IZ47_9BACL</name>
<keyword evidence="1" id="KW-1133">Transmembrane helix</keyword>
<organism evidence="2 3">
    <name type="scientific">Sporolactobacillus laevolacticus DSM 442</name>
    <dbReference type="NCBI Taxonomy" id="1395513"/>
    <lineage>
        <taxon>Bacteria</taxon>
        <taxon>Bacillati</taxon>
        <taxon>Bacillota</taxon>
        <taxon>Bacilli</taxon>
        <taxon>Bacillales</taxon>
        <taxon>Sporolactobacillaceae</taxon>
        <taxon>Sporolactobacillus</taxon>
    </lineage>
</organism>
<comment type="caution">
    <text evidence="2">The sequence shown here is derived from an EMBL/GenBank/DDBJ whole genome shotgun (WGS) entry which is preliminary data.</text>
</comment>
<gene>
    <name evidence="2" type="ORF">P343_05655</name>
</gene>
<evidence type="ECO:0000256" key="1">
    <source>
        <dbReference type="SAM" id="Phobius"/>
    </source>
</evidence>
<feature type="transmembrane region" description="Helical" evidence="1">
    <location>
        <begin position="59"/>
        <end position="79"/>
    </location>
</feature>
<dbReference type="Proteomes" id="UP000018296">
    <property type="component" value="Unassembled WGS sequence"/>
</dbReference>
<sequence length="119" mass="13587">MFFYITAVVFGIALLCLLIGYIQLLRYNFESSLLHLILNKRNIKLLSKNEVSPENFNKITLLVMTEVAVVGMLFALFLFPEIVGLNDDRHLLVFAIAAVRYCFDYLITKILKKDAAIKA</sequence>
<dbReference type="OrthoDB" id="9926838at2"/>
<dbReference type="PATRIC" id="fig|1395513.3.peg.1158"/>
<accession>V6IZ47</accession>
<keyword evidence="1" id="KW-0472">Membrane</keyword>
<dbReference type="EMBL" id="AWTC01000004">
    <property type="protein sequence ID" value="EST12752.1"/>
    <property type="molecule type" value="Genomic_DNA"/>
</dbReference>
<evidence type="ECO:0000313" key="3">
    <source>
        <dbReference type="Proteomes" id="UP000018296"/>
    </source>
</evidence>
<feature type="transmembrane region" description="Helical" evidence="1">
    <location>
        <begin position="6"/>
        <end position="25"/>
    </location>
</feature>
<protein>
    <submittedName>
        <fullName evidence="2">Uncharacterized protein</fullName>
    </submittedName>
</protein>
<reference evidence="2 3" key="1">
    <citation type="journal article" date="2013" name="Genome Announc.">
        <title>Genome Sequence of Sporolactobacillus laevolacticus DSM442, an Efficient Polymer-Grade D-Lactate Producer from Agricultural Waste Cottonseed as a Nitrogen Source.</title>
        <authorList>
            <person name="Wang H."/>
            <person name="Wang L."/>
            <person name="Ju J."/>
            <person name="Yu B."/>
            <person name="Ma Y."/>
        </authorList>
    </citation>
    <scope>NUCLEOTIDE SEQUENCE [LARGE SCALE GENOMIC DNA]</scope>
    <source>
        <strain evidence="2 3">DSM 442</strain>
    </source>
</reference>
<keyword evidence="3" id="KW-1185">Reference proteome</keyword>
<dbReference type="RefSeq" id="WP_023509427.1">
    <property type="nucleotide sequence ID" value="NZ_AWTC01000004.1"/>
</dbReference>
<proteinExistence type="predicted"/>
<evidence type="ECO:0000313" key="2">
    <source>
        <dbReference type="EMBL" id="EST12752.1"/>
    </source>
</evidence>
<keyword evidence="1" id="KW-0812">Transmembrane</keyword>